<dbReference type="SUPFAM" id="SSF141523">
    <property type="entry name" value="L,D-transpeptidase catalytic domain-like"/>
    <property type="match status" value="1"/>
</dbReference>
<feature type="active site" description="Proton donor/acceptor" evidence="11">
    <location>
        <position position="153"/>
    </location>
</feature>
<feature type="active site" evidence="9">
    <location>
        <position position="301"/>
    </location>
</feature>
<keyword evidence="4" id="KW-0732">Signal</keyword>
<dbReference type="GO" id="GO:0071555">
    <property type="term" value="P:cell wall organization"/>
    <property type="evidence" value="ECO:0007669"/>
    <property type="project" value="UniProtKB-UniRule"/>
</dbReference>
<dbReference type="PROSITE" id="PS52029">
    <property type="entry name" value="LD_TPASE"/>
    <property type="match status" value="1"/>
</dbReference>
<dbReference type="InterPro" id="IPR005490">
    <property type="entry name" value="LD_TPept_cat_dom"/>
</dbReference>
<dbReference type="Pfam" id="PF03734">
    <property type="entry name" value="YkuD"/>
    <property type="match status" value="1"/>
</dbReference>
<dbReference type="AlphaFoldDB" id="A0A1F6BRZ2"/>
<comment type="caution">
    <text evidence="15">The sequence shown here is derived from an EMBL/GenBank/DDBJ whole genome shotgun (WGS) entry which is preliminary data.</text>
</comment>
<dbReference type="Gene3D" id="2.40.440.10">
    <property type="entry name" value="L,D-transpeptidase catalytic domain-like"/>
    <property type="match status" value="1"/>
</dbReference>
<keyword evidence="13" id="KW-0812">Transmembrane</keyword>
<feature type="active site" description="Acyl-ester intermediate" evidence="9">
    <location>
        <position position="247"/>
    </location>
</feature>
<dbReference type="InterPro" id="IPR038063">
    <property type="entry name" value="Transpep_catalytic_dom"/>
</dbReference>
<dbReference type="GO" id="GO:0071972">
    <property type="term" value="F:peptidoglycan L,D-transpeptidase activity"/>
    <property type="evidence" value="ECO:0007669"/>
    <property type="project" value="TreeGrafter"/>
</dbReference>
<feature type="active site" description="Proton acceptor" evidence="9">
    <location>
        <position position="250"/>
    </location>
</feature>
<feature type="active site" description="Nucleophile" evidence="11">
    <location>
        <position position="172"/>
    </location>
</feature>
<evidence type="ECO:0000256" key="6">
    <source>
        <dbReference type="ARBA" id="ARBA00022960"/>
    </source>
</evidence>
<accession>A0A1F6BRZ2</accession>
<dbReference type="GO" id="GO:0008360">
    <property type="term" value="P:regulation of cell shape"/>
    <property type="evidence" value="ECO:0007669"/>
    <property type="project" value="UniProtKB-UniRule"/>
</dbReference>
<evidence type="ECO:0000313" key="16">
    <source>
        <dbReference type="Proteomes" id="UP000176996"/>
    </source>
</evidence>
<dbReference type="GO" id="GO:0006508">
    <property type="term" value="P:proteolysis"/>
    <property type="evidence" value="ECO:0007669"/>
    <property type="project" value="InterPro"/>
</dbReference>
<evidence type="ECO:0000256" key="7">
    <source>
        <dbReference type="ARBA" id="ARBA00022984"/>
    </source>
</evidence>
<keyword evidence="13" id="KW-0472">Membrane</keyword>
<comment type="pathway">
    <text evidence="1 11">Cell wall biogenesis; peptidoglycan biosynthesis.</text>
</comment>
<keyword evidence="6 11" id="KW-0133">Cell shape</keyword>
<evidence type="ECO:0000313" key="15">
    <source>
        <dbReference type="EMBL" id="OGG39715.1"/>
    </source>
</evidence>
<dbReference type="InterPro" id="IPR001967">
    <property type="entry name" value="Peptidase_S11_N"/>
</dbReference>
<protein>
    <recommendedName>
        <fullName evidence="14">L,D-TPase catalytic domain-containing protein</fullName>
    </recommendedName>
</protein>
<dbReference type="GO" id="GO:0005576">
    <property type="term" value="C:extracellular region"/>
    <property type="evidence" value="ECO:0007669"/>
    <property type="project" value="TreeGrafter"/>
</dbReference>
<comment type="similarity">
    <text evidence="2 12">Belongs to the peptidase S11 family.</text>
</comment>
<evidence type="ECO:0000256" key="3">
    <source>
        <dbReference type="ARBA" id="ARBA00022679"/>
    </source>
</evidence>
<evidence type="ECO:0000256" key="4">
    <source>
        <dbReference type="ARBA" id="ARBA00022729"/>
    </source>
</evidence>
<dbReference type="UniPathway" id="UPA00219"/>
<keyword evidence="3" id="KW-0808">Transferase</keyword>
<dbReference type="InterPro" id="IPR018044">
    <property type="entry name" value="Peptidase_S11"/>
</dbReference>
<feature type="transmembrane region" description="Helical" evidence="13">
    <location>
        <begin position="14"/>
        <end position="32"/>
    </location>
</feature>
<evidence type="ECO:0000259" key="14">
    <source>
        <dbReference type="PROSITE" id="PS52029"/>
    </source>
</evidence>
<dbReference type="PANTHER" id="PTHR30582:SF2">
    <property type="entry name" value="L,D-TRANSPEPTIDASE YCIB-RELATED"/>
    <property type="match status" value="1"/>
</dbReference>
<evidence type="ECO:0000256" key="8">
    <source>
        <dbReference type="ARBA" id="ARBA00023316"/>
    </source>
</evidence>
<dbReference type="PRINTS" id="PR00725">
    <property type="entry name" value="DADACBPTASE1"/>
</dbReference>
<reference evidence="15 16" key="1">
    <citation type="journal article" date="2016" name="Nat. Commun.">
        <title>Thousands of microbial genomes shed light on interconnected biogeochemical processes in an aquifer system.</title>
        <authorList>
            <person name="Anantharaman K."/>
            <person name="Brown C.T."/>
            <person name="Hug L.A."/>
            <person name="Sharon I."/>
            <person name="Castelle C.J."/>
            <person name="Probst A.J."/>
            <person name="Thomas B.C."/>
            <person name="Singh A."/>
            <person name="Wilkins M.J."/>
            <person name="Karaoz U."/>
            <person name="Brodie E.L."/>
            <person name="Williams K.H."/>
            <person name="Hubbard S.S."/>
            <person name="Banfield J.F."/>
        </authorList>
    </citation>
    <scope>NUCLEOTIDE SEQUENCE [LARGE SCALE GENOMIC DNA]</scope>
</reference>
<dbReference type="Pfam" id="PF00768">
    <property type="entry name" value="Peptidase_S11"/>
    <property type="match status" value="1"/>
</dbReference>
<keyword evidence="5" id="KW-0378">Hydrolase</keyword>
<dbReference type="GO" id="GO:0016740">
    <property type="term" value="F:transferase activity"/>
    <property type="evidence" value="ECO:0007669"/>
    <property type="project" value="UniProtKB-KW"/>
</dbReference>
<evidence type="ECO:0000256" key="1">
    <source>
        <dbReference type="ARBA" id="ARBA00004752"/>
    </source>
</evidence>
<evidence type="ECO:0000256" key="13">
    <source>
        <dbReference type="SAM" id="Phobius"/>
    </source>
</evidence>
<gene>
    <name evidence="15" type="ORF">A3A21_00255</name>
</gene>
<name>A0A1F6BRZ2_9BACT</name>
<evidence type="ECO:0000256" key="2">
    <source>
        <dbReference type="ARBA" id="ARBA00007164"/>
    </source>
</evidence>
<organism evidence="15 16">
    <name type="scientific">Candidatus Jorgensenbacteria bacterium RIFCSPLOWO2_01_FULL_45_25b</name>
    <dbReference type="NCBI Taxonomy" id="1798471"/>
    <lineage>
        <taxon>Bacteria</taxon>
        <taxon>Candidatus Joergenseniibacteriota</taxon>
    </lineage>
</organism>
<sequence length="469" mass="52116">MFRDKNFLKYIRQFRYVVLVAGIAILIPSFYLKKASQTVEVVVSNGENTKIQFAYGSWPALENARFFEKVKQDFVSKQTDFIEADLSAMLVRMYRKGALVKEVPIVSKGKPGSWWETPAGLYKIEAKKESHYSSFGHVYLPYSMPFQGNFFIHGWPRYENGKPVPEGYSGGCIRLSDENAKEVYSFASVGMPVLVYEQSFGSDPSRQDFSYTFKQPQVSAVSYLAADLENNFVFLENKPSERRSIASLTKLMTALVGVEYINVEREVTITPSMLVETGIPRLKAGDRFSVLDVLSALLMESSNEAARAVAVSLGEKRFVQLMNTKAVAIGMKQSAFVDTSGALLGNVSTVEDLFALAKYLYYNRSFVLHMSVGKESRAVYGLSAFKNLKNLNAIPSLQGMVGGKTDDGDTASDGMLAVFEITIGGKKRPIAIIVLGSRDGKRDVEEVFQYVLSNYERKDSSALDENAAL</sequence>
<keyword evidence="7 11" id="KW-0573">Peptidoglycan synthesis</keyword>
<dbReference type="EMBL" id="MFKK01000037">
    <property type="protein sequence ID" value="OGG39715.1"/>
    <property type="molecule type" value="Genomic_DNA"/>
</dbReference>
<dbReference type="Proteomes" id="UP000176996">
    <property type="component" value="Unassembled WGS sequence"/>
</dbReference>
<dbReference type="InterPro" id="IPR050979">
    <property type="entry name" value="LD-transpeptidase"/>
</dbReference>
<proteinExistence type="inferred from homology"/>
<dbReference type="GO" id="GO:0018104">
    <property type="term" value="P:peptidoglycan-protein cross-linking"/>
    <property type="evidence" value="ECO:0007669"/>
    <property type="project" value="TreeGrafter"/>
</dbReference>
<dbReference type="GO" id="GO:0009002">
    <property type="term" value="F:serine-type D-Ala-D-Ala carboxypeptidase activity"/>
    <property type="evidence" value="ECO:0007669"/>
    <property type="project" value="InterPro"/>
</dbReference>
<feature type="domain" description="L,D-TPase catalytic" evidence="14">
    <location>
        <begin position="80"/>
        <end position="196"/>
    </location>
</feature>
<evidence type="ECO:0000256" key="9">
    <source>
        <dbReference type="PIRSR" id="PIRSR618044-1"/>
    </source>
</evidence>
<evidence type="ECO:0000256" key="5">
    <source>
        <dbReference type="ARBA" id="ARBA00022801"/>
    </source>
</evidence>
<dbReference type="STRING" id="1798471.A3A21_00255"/>
<dbReference type="Gene3D" id="3.40.710.10">
    <property type="entry name" value="DD-peptidase/beta-lactamase superfamily"/>
    <property type="match status" value="1"/>
</dbReference>
<feature type="binding site" evidence="10">
    <location>
        <position position="404"/>
    </location>
    <ligand>
        <name>substrate</name>
    </ligand>
</feature>
<keyword evidence="8 11" id="KW-0961">Cell wall biogenesis/degradation</keyword>
<evidence type="ECO:0000256" key="12">
    <source>
        <dbReference type="RuleBase" id="RU004016"/>
    </source>
</evidence>
<dbReference type="CDD" id="cd16913">
    <property type="entry name" value="YkuD_like"/>
    <property type="match status" value="1"/>
</dbReference>
<evidence type="ECO:0000256" key="11">
    <source>
        <dbReference type="PROSITE-ProRule" id="PRU01373"/>
    </source>
</evidence>
<dbReference type="InterPro" id="IPR012338">
    <property type="entry name" value="Beta-lactam/transpept-like"/>
</dbReference>
<keyword evidence="13" id="KW-1133">Transmembrane helix</keyword>
<evidence type="ECO:0000256" key="10">
    <source>
        <dbReference type="PIRSR" id="PIRSR618044-2"/>
    </source>
</evidence>
<dbReference type="SUPFAM" id="SSF56601">
    <property type="entry name" value="beta-lactamase/transpeptidase-like"/>
    <property type="match status" value="1"/>
</dbReference>
<dbReference type="PANTHER" id="PTHR30582">
    <property type="entry name" value="L,D-TRANSPEPTIDASE"/>
    <property type="match status" value="1"/>
</dbReference>